<sequence>MTGVYGYKDNNHNVTALHKLENLLNELLKDGAQQLLAQAIEAEVNPCSILFT</sequence>
<comment type="caution">
    <text evidence="1">The sequence shown here is derived from an EMBL/GenBank/DDBJ whole genome shotgun (WGS) entry which is preliminary data.</text>
</comment>
<organism evidence="1 2">
    <name type="scientific">Candidatus Enterovibrio escicola</name>
    <dbReference type="NCBI Taxonomy" id="1927127"/>
    <lineage>
        <taxon>Bacteria</taxon>
        <taxon>Pseudomonadati</taxon>
        <taxon>Pseudomonadota</taxon>
        <taxon>Gammaproteobacteria</taxon>
        <taxon>Vibrionales</taxon>
        <taxon>Vibrionaceae</taxon>
        <taxon>Enterovibrio</taxon>
    </lineage>
</organism>
<accession>A0A2A5T075</accession>
<dbReference type="GeneID" id="66953077"/>
<gene>
    <name evidence="1" type="ORF">BTN49_3087</name>
</gene>
<keyword evidence="2" id="KW-1185">Reference proteome</keyword>
<dbReference type="Proteomes" id="UP000219020">
    <property type="component" value="Unassembled WGS sequence"/>
</dbReference>
<evidence type="ECO:0000313" key="1">
    <source>
        <dbReference type="EMBL" id="PCS21546.1"/>
    </source>
</evidence>
<proteinExistence type="predicted"/>
<dbReference type="RefSeq" id="WP_158523767.1">
    <property type="nucleotide sequence ID" value="NZ_CAWNJE010000022.1"/>
</dbReference>
<dbReference type="AlphaFoldDB" id="A0A2A5T075"/>
<evidence type="ECO:0000313" key="2">
    <source>
        <dbReference type="Proteomes" id="UP000219020"/>
    </source>
</evidence>
<protein>
    <submittedName>
        <fullName evidence="1">Uncharacterized protein</fullName>
    </submittedName>
</protein>
<reference evidence="2" key="1">
    <citation type="submission" date="2017-04" db="EMBL/GenBank/DDBJ databases">
        <title>Genome evolution of the luminous symbionts of deep sea anglerfish.</title>
        <authorList>
            <person name="Hendry T.A."/>
        </authorList>
    </citation>
    <scope>NUCLEOTIDE SEQUENCE [LARGE SCALE GENOMIC DNA]</scope>
</reference>
<dbReference type="EMBL" id="NBYY01000034">
    <property type="protein sequence ID" value="PCS21546.1"/>
    <property type="molecule type" value="Genomic_DNA"/>
</dbReference>
<name>A0A2A5T075_9GAMM</name>